<dbReference type="EMBL" id="MU157938">
    <property type="protein sequence ID" value="KAF9522657.1"/>
    <property type="molecule type" value="Genomic_DNA"/>
</dbReference>
<keyword evidence="3" id="KW-1185">Reference proteome</keyword>
<keyword evidence="1" id="KW-0812">Transmembrane</keyword>
<evidence type="ECO:0000256" key="1">
    <source>
        <dbReference type="SAM" id="Phobius"/>
    </source>
</evidence>
<feature type="transmembrane region" description="Helical" evidence="1">
    <location>
        <begin position="86"/>
        <end position="107"/>
    </location>
</feature>
<feature type="transmembrane region" description="Helical" evidence="1">
    <location>
        <begin position="154"/>
        <end position="171"/>
    </location>
</feature>
<feature type="transmembrane region" description="Helical" evidence="1">
    <location>
        <begin position="223"/>
        <end position="244"/>
    </location>
</feature>
<feature type="transmembrane region" description="Helical" evidence="1">
    <location>
        <begin position="46"/>
        <end position="66"/>
    </location>
</feature>
<organism evidence="2 3">
    <name type="scientific">Crepidotus variabilis</name>
    <dbReference type="NCBI Taxonomy" id="179855"/>
    <lineage>
        <taxon>Eukaryota</taxon>
        <taxon>Fungi</taxon>
        <taxon>Dikarya</taxon>
        <taxon>Basidiomycota</taxon>
        <taxon>Agaricomycotina</taxon>
        <taxon>Agaricomycetes</taxon>
        <taxon>Agaricomycetidae</taxon>
        <taxon>Agaricales</taxon>
        <taxon>Agaricineae</taxon>
        <taxon>Crepidotaceae</taxon>
        <taxon>Crepidotus</taxon>
    </lineage>
</organism>
<keyword evidence="1" id="KW-0472">Membrane</keyword>
<accession>A0A9P6E522</accession>
<evidence type="ECO:0000313" key="2">
    <source>
        <dbReference type="EMBL" id="KAF9522657.1"/>
    </source>
</evidence>
<name>A0A9P6E522_9AGAR</name>
<dbReference type="Proteomes" id="UP000807306">
    <property type="component" value="Unassembled WGS sequence"/>
</dbReference>
<sequence length="368" mass="41351">MVSFPVPVGGIPRPVDFAPSILFAVLYGLLIPLEAYRLFHRRSRTILFIGTLLFGVERIAVFSLRAAHANGERSILSNGLIDYMQVSFALGSIAIATDLVNIVRCLLVNPTYGSARFHECPAAGTKECMMEPPIEGVHEDMPTQRFWIRRFTDFYGLAFLASNIPGSVANSHFHRAIHDQMKADNIYKLRIVSSGVCILLTIGLLASVAWGRRKLDRVSMRGVRVITTVVVLINVVSIYRLAVMPLRESSLADPIHTNTSGGKATFYLLHILPEWLASVILFSIDVRKTFGTGPFGDLRWRDETEEEKKKRLRRWGKKAAKKAAKRETLSGDIELIEKPERRLQCSSEQVLVEKKEHELLVREIPKSS</sequence>
<comment type="caution">
    <text evidence="2">The sequence shown here is derived from an EMBL/GenBank/DDBJ whole genome shotgun (WGS) entry which is preliminary data.</text>
</comment>
<feature type="transmembrane region" description="Helical" evidence="1">
    <location>
        <begin position="264"/>
        <end position="284"/>
    </location>
</feature>
<reference evidence="2" key="1">
    <citation type="submission" date="2020-11" db="EMBL/GenBank/DDBJ databases">
        <authorList>
            <consortium name="DOE Joint Genome Institute"/>
            <person name="Ahrendt S."/>
            <person name="Riley R."/>
            <person name="Andreopoulos W."/>
            <person name="Labutti K."/>
            <person name="Pangilinan J."/>
            <person name="Ruiz-Duenas F.J."/>
            <person name="Barrasa J.M."/>
            <person name="Sanchez-Garcia M."/>
            <person name="Camarero S."/>
            <person name="Miyauchi S."/>
            <person name="Serrano A."/>
            <person name="Linde D."/>
            <person name="Babiker R."/>
            <person name="Drula E."/>
            <person name="Ayuso-Fernandez I."/>
            <person name="Pacheco R."/>
            <person name="Padilla G."/>
            <person name="Ferreira P."/>
            <person name="Barriuso J."/>
            <person name="Kellner H."/>
            <person name="Castanera R."/>
            <person name="Alfaro M."/>
            <person name="Ramirez L."/>
            <person name="Pisabarro A.G."/>
            <person name="Kuo A."/>
            <person name="Tritt A."/>
            <person name="Lipzen A."/>
            <person name="He G."/>
            <person name="Yan M."/>
            <person name="Ng V."/>
            <person name="Cullen D."/>
            <person name="Martin F."/>
            <person name="Rosso M.-N."/>
            <person name="Henrissat B."/>
            <person name="Hibbett D."/>
            <person name="Martinez A.T."/>
            <person name="Grigoriev I.V."/>
        </authorList>
    </citation>
    <scope>NUCLEOTIDE SEQUENCE</scope>
    <source>
        <strain evidence="2">CBS 506.95</strain>
    </source>
</reference>
<keyword evidence="1" id="KW-1133">Transmembrane helix</keyword>
<feature type="transmembrane region" description="Helical" evidence="1">
    <location>
        <begin position="191"/>
        <end position="211"/>
    </location>
</feature>
<dbReference type="OrthoDB" id="2562239at2759"/>
<protein>
    <submittedName>
        <fullName evidence="2">Uncharacterized protein</fullName>
    </submittedName>
</protein>
<evidence type="ECO:0000313" key="3">
    <source>
        <dbReference type="Proteomes" id="UP000807306"/>
    </source>
</evidence>
<dbReference type="AlphaFoldDB" id="A0A9P6E522"/>
<proteinExistence type="predicted"/>
<feature type="transmembrane region" description="Helical" evidence="1">
    <location>
        <begin position="20"/>
        <end position="39"/>
    </location>
</feature>
<gene>
    <name evidence="2" type="ORF">CPB83DRAFT_92881</name>
</gene>